<dbReference type="AlphaFoldDB" id="A0A076MUP9"/>
<reference evidence="2 3" key="1">
    <citation type="submission" date="2014-07" db="EMBL/GenBank/DDBJ databases">
        <title>Whole Genome Sequence of the Amycolatopsis methanolica 239.</title>
        <authorList>
            <person name="Tang B."/>
        </authorList>
    </citation>
    <scope>NUCLEOTIDE SEQUENCE [LARGE SCALE GENOMIC DNA]</scope>
    <source>
        <strain evidence="2 3">239</strain>
    </source>
</reference>
<gene>
    <name evidence="2" type="ORF">AMETH_1480</name>
</gene>
<evidence type="ECO:0000313" key="2">
    <source>
        <dbReference type="EMBL" id="AIJ21572.1"/>
    </source>
</evidence>
<name>A0A076MUP9_AMYME</name>
<dbReference type="KEGG" id="amq:AMETH_1480"/>
<keyword evidence="3" id="KW-1185">Reference proteome</keyword>
<dbReference type="Proteomes" id="UP000062973">
    <property type="component" value="Chromosome"/>
</dbReference>
<dbReference type="HOGENOM" id="CLU_3039764_0_0_11"/>
<sequence length="54" mass="5901">MKTTRHTRTPDAAAPVLFSHPLVEEPARTAGQVDVTPARHVRFAAPTSAPARRR</sequence>
<evidence type="ECO:0000313" key="3">
    <source>
        <dbReference type="Proteomes" id="UP000062973"/>
    </source>
</evidence>
<feature type="region of interest" description="Disordered" evidence="1">
    <location>
        <begin position="29"/>
        <end position="54"/>
    </location>
</feature>
<dbReference type="PATRIC" id="fig|1068978.7.peg.1559"/>
<dbReference type="EMBL" id="CP009110">
    <property type="protein sequence ID" value="AIJ21572.1"/>
    <property type="molecule type" value="Genomic_DNA"/>
</dbReference>
<organism evidence="2 3">
    <name type="scientific">Amycolatopsis methanolica 239</name>
    <dbReference type="NCBI Taxonomy" id="1068978"/>
    <lineage>
        <taxon>Bacteria</taxon>
        <taxon>Bacillati</taxon>
        <taxon>Actinomycetota</taxon>
        <taxon>Actinomycetes</taxon>
        <taxon>Pseudonocardiales</taxon>
        <taxon>Pseudonocardiaceae</taxon>
        <taxon>Amycolatopsis</taxon>
        <taxon>Amycolatopsis methanolica group</taxon>
    </lineage>
</organism>
<dbReference type="RefSeq" id="WP_017987432.1">
    <property type="nucleotide sequence ID" value="NZ_AQUL01000001.1"/>
</dbReference>
<dbReference type="STRING" id="1068978.AMETH_1480"/>
<protein>
    <submittedName>
        <fullName evidence="2">Uncharacterized protein</fullName>
    </submittedName>
</protein>
<proteinExistence type="predicted"/>
<evidence type="ECO:0000256" key="1">
    <source>
        <dbReference type="SAM" id="MobiDB-lite"/>
    </source>
</evidence>
<accession>A0A076MUP9</accession>